<reference evidence="3 4" key="1">
    <citation type="submission" date="2021-01" db="EMBL/GenBank/DDBJ databases">
        <title>Sequencing the genomes of 1000 actinobacteria strains.</title>
        <authorList>
            <person name="Klenk H.-P."/>
        </authorList>
    </citation>
    <scope>NUCLEOTIDE SEQUENCE [LARGE SCALE GENOMIC DNA]</scope>
    <source>
        <strain evidence="3 4">DSM 13057</strain>
    </source>
</reference>
<protein>
    <recommendedName>
        <fullName evidence="5">DUF4307 domain-containing protein</fullName>
    </recommendedName>
</protein>
<feature type="transmembrane region" description="Helical" evidence="2">
    <location>
        <begin position="48"/>
        <end position="70"/>
    </location>
</feature>
<dbReference type="EMBL" id="JAFBBU010000001">
    <property type="protein sequence ID" value="MBM7471682.1"/>
    <property type="molecule type" value="Genomic_DNA"/>
</dbReference>
<dbReference type="InterPro" id="IPR025443">
    <property type="entry name" value="DUF4307"/>
</dbReference>
<dbReference type="RefSeq" id="WP_205107854.1">
    <property type="nucleotide sequence ID" value="NZ_BAAAHT010000013.1"/>
</dbReference>
<evidence type="ECO:0000313" key="4">
    <source>
        <dbReference type="Proteomes" id="UP000776164"/>
    </source>
</evidence>
<organism evidence="3 4">
    <name type="scientific">Subtercola frigoramans</name>
    <dbReference type="NCBI Taxonomy" id="120298"/>
    <lineage>
        <taxon>Bacteria</taxon>
        <taxon>Bacillati</taxon>
        <taxon>Actinomycetota</taxon>
        <taxon>Actinomycetes</taxon>
        <taxon>Micrococcales</taxon>
        <taxon>Microbacteriaceae</taxon>
        <taxon>Subtercola</taxon>
    </lineage>
</organism>
<keyword evidence="2" id="KW-0812">Transmembrane</keyword>
<keyword evidence="2" id="KW-0472">Membrane</keyword>
<feature type="region of interest" description="Disordered" evidence="1">
    <location>
        <begin position="1"/>
        <end position="39"/>
    </location>
</feature>
<gene>
    <name evidence="3" type="ORF">JOE66_001316</name>
</gene>
<dbReference type="Pfam" id="PF14155">
    <property type="entry name" value="DUF4307"/>
    <property type="match status" value="1"/>
</dbReference>
<accession>A0ABS2L3N6</accession>
<evidence type="ECO:0000256" key="2">
    <source>
        <dbReference type="SAM" id="Phobius"/>
    </source>
</evidence>
<dbReference type="Proteomes" id="UP000776164">
    <property type="component" value="Unassembled WGS sequence"/>
</dbReference>
<name>A0ABS2L3N6_9MICO</name>
<comment type="caution">
    <text evidence="3">The sequence shown here is derived from an EMBL/GenBank/DDBJ whole genome shotgun (WGS) entry which is preliminary data.</text>
</comment>
<keyword evidence="2" id="KW-1133">Transmembrane helix</keyword>
<evidence type="ECO:0000256" key="1">
    <source>
        <dbReference type="SAM" id="MobiDB-lite"/>
    </source>
</evidence>
<proteinExistence type="predicted"/>
<sequence>MSEDELSEDGPFAASSEALAPSSTRAPASDTRAERYGSTPTARRTGRIIALAFGAAVVVVIGSWVVWAGLDGARSTVNTQDKAHTVVDDRRVDVTFVVGRDPGAAVTCAVEAQNEAHAVVGWKLVDVPASKQRDEQITTTVLTTEGAVTGLVDSCWLT</sequence>
<keyword evidence="4" id="KW-1185">Reference proteome</keyword>
<evidence type="ECO:0008006" key="5">
    <source>
        <dbReference type="Google" id="ProtNLM"/>
    </source>
</evidence>
<evidence type="ECO:0000313" key="3">
    <source>
        <dbReference type="EMBL" id="MBM7471682.1"/>
    </source>
</evidence>